<gene>
    <name evidence="2" type="ORF">COLO4_01919</name>
</gene>
<dbReference type="Gene3D" id="3.60.21.10">
    <property type="match status" value="1"/>
</dbReference>
<dbReference type="GO" id="GO:0016491">
    <property type="term" value="F:oxidoreductase activity"/>
    <property type="evidence" value="ECO:0007669"/>
    <property type="project" value="InterPro"/>
</dbReference>
<comment type="caution">
    <text evidence="2">The sequence shown here is derived from an EMBL/GenBank/DDBJ whole genome shotgun (WGS) entry which is preliminary data.</text>
</comment>
<organism evidence="2 3">
    <name type="scientific">Corchorus olitorius</name>
    <dbReference type="NCBI Taxonomy" id="93759"/>
    <lineage>
        <taxon>Eukaryota</taxon>
        <taxon>Viridiplantae</taxon>
        <taxon>Streptophyta</taxon>
        <taxon>Embryophyta</taxon>
        <taxon>Tracheophyta</taxon>
        <taxon>Spermatophyta</taxon>
        <taxon>Magnoliopsida</taxon>
        <taxon>eudicotyledons</taxon>
        <taxon>Gunneridae</taxon>
        <taxon>Pentapetalae</taxon>
        <taxon>rosids</taxon>
        <taxon>malvids</taxon>
        <taxon>Malvales</taxon>
        <taxon>Malvaceae</taxon>
        <taxon>Grewioideae</taxon>
        <taxon>Apeibeae</taxon>
        <taxon>Corchorus</taxon>
    </lineage>
</organism>
<dbReference type="OrthoDB" id="8300278at2759"/>
<dbReference type="SUPFAM" id="SSF56003">
    <property type="entry name" value="Molybdenum cofactor-binding domain"/>
    <property type="match status" value="1"/>
</dbReference>
<reference evidence="3" key="1">
    <citation type="submission" date="2013-09" db="EMBL/GenBank/DDBJ databases">
        <title>Corchorus olitorius genome sequencing.</title>
        <authorList>
            <person name="Alam M."/>
            <person name="Haque M.S."/>
            <person name="Islam M.S."/>
            <person name="Emdad E.M."/>
            <person name="Islam M.M."/>
            <person name="Ahmed B."/>
            <person name="Halim A."/>
            <person name="Hossen Q.M.M."/>
            <person name="Hossain M.Z."/>
            <person name="Ahmed R."/>
            <person name="Khan M.M."/>
            <person name="Islam R."/>
            <person name="Rashid M.M."/>
            <person name="Khan S.A."/>
            <person name="Rahman M.S."/>
            <person name="Alam M."/>
            <person name="Yahiya A.S."/>
            <person name="Khan M.S."/>
            <person name="Azam M.S."/>
            <person name="Haque T."/>
            <person name="Lashkar M.Z.H."/>
            <person name="Akhand A.I."/>
            <person name="Morshed G."/>
            <person name="Roy S."/>
            <person name="Uddin K.S."/>
            <person name="Rabeya T."/>
            <person name="Hossain A.S."/>
            <person name="Chowdhury A."/>
            <person name="Snigdha A.R."/>
            <person name="Mortoza M.S."/>
            <person name="Matin S.A."/>
            <person name="Hoque S.M.E."/>
            <person name="Islam M.K."/>
            <person name="Roy D.K."/>
            <person name="Haider R."/>
            <person name="Moosa M.M."/>
            <person name="Elias S.M."/>
            <person name="Hasan A.M."/>
            <person name="Jahan S."/>
            <person name="Shafiuddin M."/>
            <person name="Mahmood N."/>
            <person name="Shommy N.S."/>
        </authorList>
    </citation>
    <scope>NUCLEOTIDE SEQUENCE [LARGE SCALE GENOMIC DNA]</scope>
    <source>
        <strain evidence="3">cv. O-4</strain>
    </source>
</reference>
<keyword evidence="3" id="KW-1185">Reference proteome</keyword>
<dbReference type="InterPro" id="IPR052516">
    <property type="entry name" value="N-heterocyclic_Hydroxylase"/>
</dbReference>
<dbReference type="EMBL" id="AWUE01004620">
    <property type="protein sequence ID" value="OMP13298.1"/>
    <property type="molecule type" value="Genomic_DNA"/>
</dbReference>
<dbReference type="Pfam" id="PF00149">
    <property type="entry name" value="Metallophos"/>
    <property type="match status" value="1"/>
</dbReference>
<proteinExistence type="predicted"/>
<dbReference type="Proteomes" id="UP000187203">
    <property type="component" value="Unassembled WGS sequence"/>
</dbReference>
<feature type="domain" description="Calcineurin-like phosphoesterase" evidence="1">
    <location>
        <begin position="122"/>
        <end position="224"/>
    </location>
</feature>
<evidence type="ECO:0000313" key="2">
    <source>
        <dbReference type="EMBL" id="OMP13298.1"/>
    </source>
</evidence>
<dbReference type="CDD" id="cd00838">
    <property type="entry name" value="MPP_superfamily"/>
    <property type="match status" value="1"/>
</dbReference>
<evidence type="ECO:0000259" key="1">
    <source>
        <dbReference type="Pfam" id="PF00149"/>
    </source>
</evidence>
<dbReference type="InterPro" id="IPR029052">
    <property type="entry name" value="Metallo-depent_PP-like"/>
</dbReference>
<dbReference type="GO" id="GO:0016787">
    <property type="term" value="F:hydrolase activity"/>
    <property type="evidence" value="ECO:0007669"/>
    <property type="project" value="InterPro"/>
</dbReference>
<dbReference type="Gene3D" id="3.30.365.10">
    <property type="entry name" value="Aldehyde oxidase/xanthine dehydrogenase, molybdopterin binding domain"/>
    <property type="match status" value="1"/>
</dbReference>
<protein>
    <recommendedName>
        <fullName evidence="1">Calcineurin-like phosphoesterase domain-containing protein</fullName>
    </recommendedName>
</protein>
<dbReference type="SUPFAM" id="SSF56300">
    <property type="entry name" value="Metallo-dependent phosphatases"/>
    <property type="match status" value="1"/>
</dbReference>
<evidence type="ECO:0000313" key="3">
    <source>
        <dbReference type="Proteomes" id="UP000187203"/>
    </source>
</evidence>
<dbReference type="AlphaFoldDB" id="A0A1R3L1Z0"/>
<dbReference type="InterPro" id="IPR037165">
    <property type="entry name" value="AldOxase/xan_DH_Mopterin-bd_sf"/>
</dbReference>
<dbReference type="PANTHER" id="PTHR47495:SF2">
    <property type="entry name" value="ALDEHYDE DEHYDROGENASE"/>
    <property type="match status" value="1"/>
</dbReference>
<sequence>MALMEEQLVDEKLSSLVANDFAGYHFPVNADAPIIEVAFINKPDPNINPQGSKGLGEVGIIGTAAAIANAIYNATGKRLRDLPITPDKMKRKDFLRSGLIAAGMGAFPKIADASQKPSKKSLRFAFISDIHIKRGAAPEAGMAKALQHINQLKPKVDFIINGGDAIMDALAASKENAQDQWDLFHQIMQRENTLPIYSCIGNHDIYGWFQKNPEKTDPAYGKDWAIRELKMSNRFYRFNRAANSQKFPTTS</sequence>
<accession>A0A1R3L1Z0</accession>
<name>A0A1R3L1Z0_9ROSI</name>
<dbReference type="InterPro" id="IPR004843">
    <property type="entry name" value="Calcineurin-like_PHP"/>
</dbReference>
<dbReference type="STRING" id="93759.A0A1R3L1Z0"/>
<dbReference type="PANTHER" id="PTHR47495">
    <property type="entry name" value="ALDEHYDE DEHYDROGENASE"/>
    <property type="match status" value="1"/>
</dbReference>